<gene>
    <name evidence="1" type="ORF">ACFOX0_13360</name>
</gene>
<proteinExistence type="predicted"/>
<comment type="caution">
    <text evidence="1">The sequence shown here is derived from an EMBL/GenBank/DDBJ whole genome shotgun (WGS) entry which is preliminary data.</text>
</comment>
<dbReference type="EMBL" id="JBHSBN010000007">
    <property type="protein sequence ID" value="MFC4106911.1"/>
    <property type="molecule type" value="Genomic_DNA"/>
</dbReference>
<dbReference type="Proteomes" id="UP001595868">
    <property type="component" value="Unassembled WGS sequence"/>
</dbReference>
<evidence type="ECO:0000313" key="2">
    <source>
        <dbReference type="Proteomes" id="UP001595868"/>
    </source>
</evidence>
<evidence type="ECO:0000313" key="1">
    <source>
        <dbReference type="EMBL" id="MFC4106911.1"/>
    </source>
</evidence>
<reference evidence="2" key="1">
    <citation type="journal article" date="2019" name="Int. J. Syst. Evol. Microbiol.">
        <title>The Global Catalogue of Microorganisms (GCM) 10K type strain sequencing project: providing services to taxonomists for standard genome sequencing and annotation.</title>
        <authorList>
            <consortium name="The Broad Institute Genomics Platform"/>
            <consortium name="The Broad Institute Genome Sequencing Center for Infectious Disease"/>
            <person name="Wu L."/>
            <person name="Ma J."/>
        </authorList>
    </citation>
    <scope>NUCLEOTIDE SEQUENCE [LARGE SCALE GENOMIC DNA]</scope>
    <source>
        <strain evidence="2">2902at01</strain>
    </source>
</reference>
<dbReference type="RefSeq" id="WP_377545267.1">
    <property type="nucleotide sequence ID" value="NZ_JBHSBN010000007.1"/>
</dbReference>
<sequence length="42" mass="4606">MNREEWSGVSWNFHERPSAMVTPSATEGKENILIGTAGNPFG</sequence>
<name>A0ABV8KLC4_9ACTN</name>
<accession>A0ABV8KLC4</accession>
<organism evidence="1 2">
    <name type="scientific">Micromonospora zhanjiangensis</name>
    <dbReference type="NCBI Taxonomy" id="1522057"/>
    <lineage>
        <taxon>Bacteria</taxon>
        <taxon>Bacillati</taxon>
        <taxon>Actinomycetota</taxon>
        <taxon>Actinomycetes</taxon>
        <taxon>Micromonosporales</taxon>
        <taxon>Micromonosporaceae</taxon>
        <taxon>Micromonospora</taxon>
    </lineage>
</organism>
<protein>
    <submittedName>
        <fullName evidence="1">Uncharacterized protein</fullName>
    </submittedName>
</protein>
<keyword evidence="2" id="KW-1185">Reference proteome</keyword>